<accession>A0AAV8YEZ1</accession>
<keyword evidence="4 5" id="KW-0949">S-adenosyl-L-methionine</keyword>
<keyword evidence="8" id="KW-1185">Reference proteome</keyword>
<dbReference type="EC" id="2.1.1.-" evidence="5"/>
<keyword evidence="1 5" id="KW-0963">Cytoplasm</keyword>
<dbReference type="PANTHER" id="PTHR12843">
    <property type="entry name" value="PROTEIN-LYSINE N-METHYLTRANSFERASE METTL10"/>
    <property type="match status" value="1"/>
</dbReference>
<dbReference type="Proteomes" id="UP001162162">
    <property type="component" value="Unassembled WGS sequence"/>
</dbReference>
<dbReference type="SUPFAM" id="SSF53335">
    <property type="entry name" value="S-adenosyl-L-methionine-dependent methyltransferases"/>
    <property type="match status" value="1"/>
</dbReference>
<evidence type="ECO:0000256" key="2">
    <source>
        <dbReference type="ARBA" id="ARBA00022603"/>
    </source>
</evidence>
<dbReference type="InterPro" id="IPR029063">
    <property type="entry name" value="SAM-dependent_MTases_sf"/>
</dbReference>
<feature type="domain" description="Methyltransferase" evidence="6">
    <location>
        <begin position="55"/>
        <end position="183"/>
    </location>
</feature>
<keyword evidence="3 5" id="KW-0808">Transferase</keyword>
<keyword evidence="2 5" id="KW-0489">Methyltransferase</keyword>
<evidence type="ECO:0000313" key="7">
    <source>
        <dbReference type="EMBL" id="KAJ8950013.1"/>
    </source>
</evidence>
<organism evidence="7 8">
    <name type="scientific">Aromia moschata</name>
    <dbReference type="NCBI Taxonomy" id="1265417"/>
    <lineage>
        <taxon>Eukaryota</taxon>
        <taxon>Metazoa</taxon>
        <taxon>Ecdysozoa</taxon>
        <taxon>Arthropoda</taxon>
        <taxon>Hexapoda</taxon>
        <taxon>Insecta</taxon>
        <taxon>Pterygota</taxon>
        <taxon>Neoptera</taxon>
        <taxon>Endopterygota</taxon>
        <taxon>Coleoptera</taxon>
        <taxon>Polyphaga</taxon>
        <taxon>Cucujiformia</taxon>
        <taxon>Chrysomeloidea</taxon>
        <taxon>Cerambycidae</taxon>
        <taxon>Cerambycinae</taxon>
        <taxon>Callichromatini</taxon>
        <taxon>Aromia</taxon>
    </lineage>
</organism>
<dbReference type="CDD" id="cd02440">
    <property type="entry name" value="AdoMet_MTases"/>
    <property type="match status" value="1"/>
</dbReference>
<dbReference type="Pfam" id="PF13847">
    <property type="entry name" value="Methyltransf_31"/>
    <property type="match status" value="1"/>
</dbReference>
<name>A0AAV8YEZ1_9CUCU</name>
<dbReference type="InterPro" id="IPR026635">
    <property type="entry name" value="Efm4/METTL10"/>
</dbReference>
<reference evidence="7" key="1">
    <citation type="journal article" date="2023" name="Insect Mol. Biol.">
        <title>Genome sequencing provides insights into the evolution of gene families encoding plant cell wall-degrading enzymes in longhorned beetles.</title>
        <authorList>
            <person name="Shin N.R."/>
            <person name="Okamura Y."/>
            <person name="Kirsch R."/>
            <person name="Pauchet Y."/>
        </authorList>
    </citation>
    <scope>NUCLEOTIDE SEQUENCE</scope>
    <source>
        <tissue evidence="7">Midgut</tissue>
    </source>
</reference>
<dbReference type="HAMAP" id="MF_03188">
    <property type="entry name" value="Methyltr_EFM4"/>
    <property type="match status" value="1"/>
</dbReference>
<sequence length="212" mass="24235">MEELNPSELGTHEYWEDRYKDEIENFCKNGDPGDIWFGENISDQIIQWINKTNSIKKDSKIVDIGCGNGMLLVQLAEEGYTNLHGLDYSEKAIELAKAVAQKQKVNISYVTCNILEEIKDDYDIIHDKGTYDAISLSQNATDHRNKYIENMYASLKNDGILLITSCNWTQDELKDQFSKKFEQAEIIPTPQYRFGGKVGSIVSSCVFRKKSK</sequence>
<evidence type="ECO:0000259" key="6">
    <source>
        <dbReference type="Pfam" id="PF13847"/>
    </source>
</evidence>
<dbReference type="GO" id="GO:0005737">
    <property type="term" value="C:cytoplasm"/>
    <property type="evidence" value="ECO:0007669"/>
    <property type="project" value="UniProtKB-SubCell"/>
</dbReference>
<gene>
    <name evidence="7" type="ORF">NQ318_002424</name>
</gene>
<comment type="caution">
    <text evidence="7">The sequence shown here is derived from an EMBL/GenBank/DDBJ whole genome shotgun (WGS) entry which is preliminary data.</text>
</comment>
<dbReference type="EMBL" id="JAPWTK010000106">
    <property type="protein sequence ID" value="KAJ8950013.1"/>
    <property type="molecule type" value="Genomic_DNA"/>
</dbReference>
<evidence type="ECO:0000256" key="1">
    <source>
        <dbReference type="ARBA" id="ARBA00022490"/>
    </source>
</evidence>
<dbReference type="InterPro" id="IPR025714">
    <property type="entry name" value="Methyltranfer_dom"/>
</dbReference>
<evidence type="ECO:0000256" key="3">
    <source>
        <dbReference type="ARBA" id="ARBA00022679"/>
    </source>
</evidence>
<evidence type="ECO:0000313" key="8">
    <source>
        <dbReference type="Proteomes" id="UP001162162"/>
    </source>
</evidence>
<dbReference type="PANTHER" id="PTHR12843:SF5">
    <property type="entry name" value="EEF1A LYSINE METHYLTRANSFERASE 2"/>
    <property type="match status" value="1"/>
</dbReference>
<dbReference type="GO" id="GO:0016279">
    <property type="term" value="F:protein-lysine N-methyltransferase activity"/>
    <property type="evidence" value="ECO:0007669"/>
    <property type="project" value="UniProtKB-UniRule"/>
</dbReference>
<dbReference type="GO" id="GO:0032259">
    <property type="term" value="P:methylation"/>
    <property type="evidence" value="ECO:0007669"/>
    <property type="project" value="UniProtKB-KW"/>
</dbReference>
<proteinExistence type="inferred from homology"/>
<dbReference type="AlphaFoldDB" id="A0AAV8YEZ1"/>
<dbReference type="Gene3D" id="3.40.50.150">
    <property type="entry name" value="Vaccinia Virus protein VP39"/>
    <property type="match status" value="1"/>
</dbReference>
<comment type="subcellular location">
    <subcellularLocation>
        <location evidence="5">Cytoplasm</location>
    </subcellularLocation>
</comment>
<protein>
    <recommendedName>
        <fullName evidence="5">Protein-lysine N-methyltransferase NQ318_002424</fullName>
        <ecNumber evidence="5">2.1.1.-</ecNumber>
    </recommendedName>
</protein>
<comment type="similarity">
    <text evidence="5">Belongs to the class I-like SAM-binding methyltransferase superfamily. EFM4 family.</text>
</comment>
<comment type="function">
    <text evidence="5">S-adenosyl-L-methionine-dependent protein-lysine N-methyltransferase that methylates elongation factor 1-alpha.</text>
</comment>
<evidence type="ECO:0000256" key="4">
    <source>
        <dbReference type="ARBA" id="ARBA00022691"/>
    </source>
</evidence>
<evidence type="ECO:0000256" key="5">
    <source>
        <dbReference type="HAMAP-Rule" id="MF_03188"/>
    </source>
</evidence>